<evidence type="ECO:0000313" key="1">
    <source>
        <dbReference type="EMBL" id="CAL5978794.1"/>
    </source>
</evidence>
<reference evidence="1 2" key="1">
    <citation type="submission" date="2024-07" db="EMBL/GenBank/DDBJ databases">
        <authorList>
            <person name="Akdeniz Z."/>
        </authorList>
    </citation>
    <scope>NUCLEOTIDE SEQUENCE [LARGE SCALE GENOMIC DNA]</scope>
</reference>
<comment type="caution">
    <text evidence="1">The sequence shown here is derived from an EMBL/GenBank/DDBJ whole genome shotgun (WGS) entry which is preliminary data.</text>
</comment>
<keyword evidence="2" id="KW-1185">Reference proteome</keyword>
<accession>A0ABP1GX77</accession>
<dbReference type="EMBL" id="CAXDID020000009">
    <property type="protein sequence ID" value="CAL5978794.1"/>
    <property type="molecule type" value="Genomic_DNA"/>
</dbReference>
<organism evidence="1 2">
    <name type="scientific">Hexamita inflata</name>
    <dbReference type="NCBI Taxonomy" id="28002"/>
    <lineage>
        <taxon>Eukaryota</taxon>
        <taxon>Metamonada</taxon>
        <taxon>Diplomonadida</taxon>
        <taxon>Hexamitidae</taxon>
        <taxon>Hexamitinae</taxon>
        <taxon>Hexamita</taxon>
    </lineage>
</organism>
<evidence type="ECO:0000313" key="2">
    <source>
        <dbReference type="Proteomes" id="UP001642409"/>
    </source>
</evidence>
<name>A0ABP1GX77_9EUKA</name>
<protein>
    <submittedName>
        <fullName evidence="1">Hypothetical_protein</fullName>
    </submittedName>
</protein>
<gene>
    <name evidence="1" type="ORF">HINF_LOCUS4959</name>
</gene>
<dbReference type="Proteomes" id="UP001642409">
    <property type="component" value="Unassembled WGS sequence"/>
</dbReference>
<proteinExistence type="predicted"/>
<sequence>MILFSFYIYQNGHLSFQSDCVSSFTNIIQFFQIKFNNQFNSLNRVECVEWGRVVHIRVQNENDSRFDRLLFQANRARPQNNYNCQQKQNENENGANNQLRSFCVLNALRRGQVIILTGLEYLGHVLTTLNRGDRQNVRVWK</sequence>